<dbReference type="KEGG" id="roz:CBI38_26255"/>
<organism evidence="2 3">
    <name type="scientific">Rhodococcus oxybenzonivorans</name>
    <dbReference type="NCBI Taxonomy" id="1990687"/>
    <lineage>
        <taxon>Bacteria</taxon>
        <taxon>Bacillati</taxon>
        <taxon>Actinomycetota</taxon>
        <taxon>Actinomycetes</taxon>
        <taxon>Mycobacteriales</taxon>
        <taxon>Nocardiaceae</taxon>
        <taxon>Rhodococcus</taxon>
    </lineage>
</organism>
<feature type="region of interest" description="Disordered" evidence="1">
    <location>
        <begin position="1"/>
        <end position="23"/>
    </location>
</feature>
<evidence type="ECO:0000313" key="3">
    <source>
        <dbReference type="Proteomes" id="UP000245711"/>
    </source>
</evidence>
<proteinExistence type="predicted"/>
<keyword evidence="3" id="KW-1185">Reference proteome</keyword>
<gene>
    <name evidence="2" type="ORF">CBI38_26255</name>
</gene>
<dbReference type="Proteomes" id="UP000245711">
    <property type="component" value="Chromosome"/>
</dbReference>
<dbReference type="AlphaFoldDB" id="A0A2S2C0Y8"/>
<sequence length="79" mass="8149">MHFRSRFRSEVTAQNRTPSASCDSGLCGHAVQDSVVSSARAGLGDSETARASIGFDAMAALQFSALGLRAGLGAEDDMA</sequence>
<accession>A0A2S2C0Y8</accession>
<protein>
    <submittedName>
        <fullName evidence="2">Uncharacterized protein</fullName>
    </submittedName>
</protein>
<name>A0A2S2C0Y8_9NOCA</name>
<dbReference type="EMBL" id="CP021354">
    <property type="protein sequence ID" value="AWK74530.1"/>
    <property type="molecule type" value="Genomic_DNA"/>
</dbReference>
<reference evidence="2 3" key="1">
    <citation type="submission" date="2017-05" db="EMBL/GenBank/DDBJ databases">
        <title>Isolation of Rhodococcus sp. S2-17 biodegrading of BP-3.</title>
        <authorList>
            <person name="Lee Y."/>
            <person name="Kim K.H."/>
            <person name="Chun B.H."/>
            <person name="Jung H.S."/>
            <person name="Jeon C.O."/>
        </authorList>
    </citation>
    <scope>NUCLEOTIDE SEQUENCE [LARGE SCALE GENOMIC DNA]</scope>
    <source>
        <strain evidence="2 3">S2-17</strain>
    </source>
</reference>
<evidence type="ECO:0000313" key="2">
    <source>
        <dbReference type="EMBL" id="AWK74530.1"/>
    </source>
</evidence>
<dbReference type="OrthoDB" id="4476789at2"/>
<evidence type="ECO:0000256" key="1">
    <source>
        <dbReference type="SAM" id="MobiDB-lite"/>
    </source>
</evidence>
<feature type="compositionally biased region" description="Polar residues" evidence="1">
    <location>
        <begin position="11"/>
        <end position="22"/>
    </location>
</feature>